<dbReference type="EMBL" id="JALLPJ020001334">
    <property type="protein sequence ID" value="KAL3769298.1"/>
    <property type="molecule type" value="Genomic_DNA"/>
</dbReference>
<proteinExistence type="predicted"/>
<name>A0ABD3N1Y2_9STRA</name>
<gene>
    <name evidence="1" type="ORF">ACHAWO_007970</name>
</gene>
<evidence type="ECO:0000313" key="2">
    <source>
        <dbReference type="Proteomes" id="UP001530400"/>
    </source>
</evidence>
<accession>A0ABD3N1Y2</accession>
<protein>
    <recommendedName>
        <fullName evidence="3">RNI-like protein</fullName>
    </recommendedName>
</protein>
<reference evidence="1 2" key="1">
    <citation type="submission" date="2024-10" db="EMBL/GenBank/DDBJ databases">
        <title>Updated reference genomes for cyclostephanoid diatoms.</title>
        <authorList>
            <person name="Roberts W.R."/>
            <person name="Alverson A.J."/>
        </authorList>
    </citation>
    <scope>NUCLEOTIDE SEQUENCE [LARGE SCALE GENOMIC DNA]</scope>
    <source>
        <strain evidence="1 2">AJA010-31</strain>
    </source>
</reference>
<evidence type="ECO:0000313" key="1">
    <source>
        <dbReference type="EMBL" id="KAL3769298.1"/>
    </source>
</evidence>
<dbReference type="Proteomes" id="UP001530400">
    <property type="component" value="Unassembled WGS sequence"/>
</dbReference>
<dbReference type="SUPFAM" id="SSF52047">
    <property type="entry name" value="RNI-like"/>
    <property type="match status" value="1"/>
</dbReference>
<dbReference type="InterPro" id="IPR032675">
    <property type="entry name" value="LRR_dom_sf"/>
</dbReference>
<dbReference type="Gene3D" id="3.80.10.10">
    <property type="entry name" value="Ribonuclease Inhibitor"/>
    <property type="match status" value="1"/>
</dbReference>
<dbReference type="AlphaFoldDB" id="A0ABD3N1Y2"/>
<evidence type="ECO:0008006" key="3">
    <source>
        <dbReference type="Google" id="ProtNLM"/>
    </source>
</evidence>
<sequence length="262" mass="30235">MDRLLAAINGSQSLRVLSFGRCQNDPRFLHEILTKLKSKTLERLWLSDGNLSDLGPTDMDEFLCSNPGVHEITLSKNPLSSQDIVYIASSLRHNTTLRTIKLVRHDYCQEDFDLLDQVMIDTTSLNAVSDSNHYCKIIHDRNSPYHDQWVPDHTLMNSYLDPRKNRMRKIYQLLSEWNRRHENVSYLNSEGVNILHLPQIIAQLGPYSQHNLKEYHIDLSSIEVVPLSIVYAIMRGWKMREVYELGKLSAGEVIEGQGQVFT</sequence>
<keyword evidence="2" id="KW-1185">Reference proteome</keyword>
<organism evidence="1 2">
    <name type="scientific">Cyclotella atomus</name>
    <dbReference type="NCBI Taxonomy" id="382360"/>
    <lineage>
        <taxon>Eukaryota</taxon>
        <taxon>Sar</taxon>
        <taxon>Stramenopiles</taxon>
        <taxon>Ochrophyta</taxon>
        <taxon>Bacillariophyta</taxon>
        <taxon>Coscinodiscophyceae</taxon>
        <taxon>Thalassiosirophycidae</taxon>
        <taxon>Stephanodiscales</taxon>
        <taxon>Stephanodiscaceae</taxon>
        <taxon>Cyclotella</taxon>
    </lineage>
</organism>
<comment type="caution">
    <text evidence="1">The sequence shown here is derived from an EMBL/GenBank/DDBJ whole genome shotgun (WGS) entry which is preliminary data.</text>
</comment>